<dbReference type="InterPro" id="IPR036388">
    <property type="entry name" value="WH-like_DNA-bd_sf"/>
</dbReference>
<dbReference type="STRING" id="517719.SAMN05421762_1243"/>
<protein>
    <submittedName>
        <fullName evidence="6">DNA-binding transcriptional regulator, LysR family</fullName>
    </submittedName>
</protein>
<evidence type="ECO:0000313" key="6">
    <source>
        <dbReference type="EMBL" id="SFC53252.1"/>
    </source>
</evidence>
<dbReference type="InterPro" id="IPR000847">
    <property type="entry name" value="LysR_HTH_N"/>
</dbReference>
<dbReference type="PROSITE" id="PS50931">
    <property type="entry name" value="HTH_LYSR"/>
    <property type="match status" value="1"/>
</dbReference>
<proteinExistence type="inferred from homology"/>
<evidence type="ECO:0000256" key="4">
    <source>
        <dbReference type="ARBA" id="ARBA00023163"/>
    </source>
</evidence>
<dbReference type="AlphaFoldDB" id="A0A1I1JZ92"/>
<reference evidence="6 7" key="1">
    <citation type="submission" date="2016-10" db="EMBL/GenBank/DDBJ databases">
        <authorList>
            <person name="de Groot N.N."/>
        </authorList>
    </citation>
    <scope>NUCLEOTIDE SEQUENCE [LARGE SCALE GENOMIC DNA]</scope>
    <source>
        <strain evidence="6 7">DSM 29619</strain>
    </source>
</reference>
<dbReference type="Gene3D" id="3.40.190.10">
    <property type="entry name" value="Periplasmic binding protein-like II"/>
    <property type="match status" value="2"/>
</dbReference>
<dbReference type="CDD" id="cd05466">
    <property type="entry name" value="PBP2_LTTR_substrate"/>
    <property type="match status" value="1"/>
</dbReference>
<keyword evidence="4" id="KW-0804">Transcription</keyword>
<evidence type="ECO:0000256" key="2">
    <source>
        <dbReference type="ARBA" id="ARBA00023015"/>
    </source>
</evidence>
<dbReference type="PANTHER" id="PTHR30427">
    <property type="entry name" value="TRANSCRIPTIONAL ACTIVATOR PROTEIN LYSR"/>
    <property type="match status" value="1"/>
</dbReference>
<sequence>MDGINLHRLQVFRTVFETDSVSAAARAMRLSQPTISRHLQIFEDELNLTLFRNVAGRLEPTWEAQRLYAESGGLFERLGQVAQSVDSIRRGQHEALRIMATTALAHSVLPEAVGQLRRDFPDLEIVVDGGRQSNQLPALHEGSVDLAVGGAWDGRPELRQWTIGHMPLVAVLPDDHPRASEDAFDLAWLQGADFVTHNVHAPLGARVEAELKRRNIQPRRSLTALSIPFAVGLARGARMCTVVDRLSVPALKGSRMRVLPLSEPIGLELAVAQLADRPERSPVTALIAAMRRVYAETVAQPLN</sequence>
<organism evidence="6 7">
    <name type="scientific">Pseudooceanicola nitratireducens</name>
    <dbReference type="NCBI Taxonomy" id="517719"/>
    <lineage>
        <taxon>Bacteria</taxon>
        <taxon>Pseudomonadati</taxon>
        <taxon>Pseudomonadota</taxon>
        <taxon>Alphaproteobacteria</taxon>
        <taxon>Rhodobacterales</taxon>
        <taxon>Paracoccaceae</taxon>
        <taxon>Pseudooceanicola</taxon>
    </lineage>
</organism>
<feature type="domain" description="HTH lysR-type" evidence="5">
    <location>
        <begin position="4"/>
        <end position="61"/>
    </location>
</feature>
<dbReference type="GO" id="GO:0010628">
    <property type="term" value="P:positive regulation of gene expression"/>
    <property type="evidence" value="ECO:0007669"/>
    <property type="project" value="TreeGrafter"/>
</dbReference>
<dbReference type="GO" id="GO:0003700">
    <property type="term" value="F:DNA-binding transcription factor activity"/>
    <property type="evidence" value="ECO:0007669"/>
    <property type="project" value="InterPro"/>
</dbReference>
<dbReference type="Pfam" id="PF03466">
    <property type="entry name" value="LysR_substrate"/>
    <property type="match status" value="1"/>
</dbReference>
<dbReference type="InterPro" id="IPR005119">
    <property type="entry name" value="LysR_subst-bd"/>
</dbReference>
<gene>
    <name evidence="6" type="ORF">SAMN05421762_1243</name>
</gene>
<evidence type="ECO:0000259" key="5">
    <source>
        <dbReference type="PROSITE" id="PS50931"/>
    </source>
</evidence>
<evidence type="ECO:0000256" key="3">
    <source>
        <dbReference type="ARBA" id="ARBA00023125"/>
    </source>
</evidence>
<dbReference type="OrthoDB" id="8479870at2"/>
<evidence type="ECO:0000256" key="1">
    <source>
        <dbReference type="ARBA" id="ARBA00009437"/>
    </source>
</evidence>
<dbReference type="SUPFAM" id="SSF46785">
    <property type="entry name" value="Winged helix' DNA-binding domain"/>
    <property type="match status" value="1"/>
</dbReference>
<dbReference type="PANTHER" id="PTHR30427:SF1">
    <property type="entry name" value="TRANSCRIPTIONAL ACTIVATOR PROTEIN LYSR"/>
    <property type="match status" value="1"/>
</dbReference>
<keyword evidence="2" id="KW-0805">Transcription regulation</keyword>
<accession>A0A1I1JZ92</accession>
<dbReference type="InterPro" id="IPR036390">
    <property type="entry name" value="WH_DNA-bd_sf"/>
</dbReference>
<dbReference type="SUPFAM" id="SSF53850">
    <property type="entry name" value="Periplasmic binding protein-like II"/>
    <property type="match status" value="1"/>
</dbReference>
<keyword evidence="7" id="KW-1185">Reference proteome</keyword>
<dbReference type="Pfam" id="PF00126">
    <property type="entry name" value="HTH_1"/>
    <property type="match status" value="1"/>
</dbReference>
<name>A0A1I1JZ92_9RHOB</name>
<dbReference type="RefSeq" id="WP_093452682.1">
    <property type="nucleotide sequence ID" value="NZ_FNZG01000003.1"/>
</dbReference>
<dbReference type="Proteomes" id="UP000231644">
    <property type="component" value="Unassembled WGS sequence"/>
</dbReference>
<keyword evidence="3 6" id="KW-0238">DNA-binding</keyword>
<evidence type="ECO:0000313" key="7">
    <source>
        <dbReference type="Proteomes" id="UP000231644"/>
    </source>
</evidence>
<dbReference type="EMBL" id="FOLX01000001">
    <property type="protein sequence ID" value="SFC53252.1"/>
    <property type="molecule type" value="Genomic_DNA"/>
</dbReference>
<dbReference type="Gene3D" id="1.10.10.10">
    <property type="entry name" value="Winged helix-like DNA-binding domain superfamily/Winged helix DNA-binding domain"/>
    <property type="match status" value="1"/>
</dbReference>
<comment type="similarity">
    <text evidence="1">Belongs to the LysR transcriptional regulatory family.</text>
</comment>
<dbReference type="GO" id="GO:0043565">
    <property type="term" value="F:sequence-specific DNA binding"/>
    <property type="evidence" value="ECO:0007669"/>
    <property type="project" value="TreeGrafter"/>
</dbReference>